<dbReference type="Pfam" id="PF07715">
    <property type="entry name" value="Plug"/>
    <property type="match status" value="1"/>
</dbReference>
<keyword evidence="8" id="KW-0406">Ion transport</keyword>
<evidence type="ECO:0000256" key="10">
    <source>
        <dbReference type="ARBA" id="ARBA00023136"/>
    </source>
</evidence>
<evidence type="ECO:0000256" key="2">
    <source>
        <dbReference type="ARBA" id="ARBA00022448"/>
    </source>
</evidence>
<proteinExistence type="inferred from homology"/>
<evidence type="ECO:0000313" key="17">
    <source>
        <dbReference type="EMBL" id="MBD1367191.1"/>
    </source>
</evidence>
<evidence type="ECO:0000256" key="8">
    <source>
        <dbReference type="ARBA" id="ARBA00023065"/>
    </source>
</evidence>
<dbReference type="PROSITE" id="PS52016">
    <property type="entry name" value="TONB_DEPENDENT_REC_3"/>
    <property type="match status" value="1"/>
</dbReference>
<feature type="signal peptide" evidence="14">
    <location>
        <begin position="1"/>
        <end position="19"/>
    </location>
</feature>
<feature type="domain" description="TonB-dependent receptor-like beta-barrel" evidence="15">
    <location>
        <begin position="328"/>
        <end position="752"/>
    </location>
</feature>
<evidence type="ECO:0000256" key="9">
    <source>
        <dbReference type="ARBA" id="ARBA00023077"/>
    </source>
</evidence>
<evidence type="ECO:0000259" key="16">
    <source>
        <dbReference type="Pfam" id="PF07715"/>
    </source>
</evidence>
<evidence type="ECO:0000256" key="7">
    <source>
        <dbReference type="ARBA" id="ARBA00023004"/>
    </source>
</evidence>
<dbReference type="Proteomes" id="UP000606600">
    <property type="component" value="Unassembled WGS sequence"/>
</dbReference>
<dbReference type="PANTHER" id="PTHR32552">
    <property type="entry name" value="FERRICHROME IRON RECEPTOR-RELATED"/>
    <property type="match status" value="1"/>
</dbReference>
<name>A0ABR7WY25_9SPHI</name>
<comment type="caution">
    <text evidence="17">The sequence shown here is derived from an EMBL/GenBank/DDBJ whole genome shotgun (WGS) entry which is preliminary data.</text>
</comment>
<dbReference type="Gene3D" id="2.60.40.1120">
    <property type="entry name" value="Carboxypeptidase-like, regulatory domain"/>
    <property type="match status" value="1"/>
</dbReference>
<keyword evidence="18" id="KW-1185">Reference proteome</keyword>
<evidence type="ECO:0000256" key="6">
    <source>
        <dbReference type="ARBA" id="ARBA00022729"/>
    </source>
</evidence>
<dbReference type="InterPro" id="IPR012910">
    <property type="entry name" value="Plug_dom"/>
</dbReference>
<dbReference type="PANTHER" id="PTHR32552:SF81">
    <property type="entry name" value="TONB-DEPENDENT OUTER MEMBRANE RECEPTOR"/>
    <property type="match status" value="1"/>
</dbReference>
<dbReference type="Gene3D" id="2.40.170.20">
    <property type="entry name" value="TonB-dependent receptor, beta-barrel domain"/>
    <property type="match status" value="1"/>
</dbReference>
<evidence type="ECO:0000313" key="18">
    <source>
        <dbReference type="Proteomes" id="UP000606600"/>
    </source>
</evidence>
<dbReference type="Pfam" id="PF00593">
    <property type="entry name" value="TonB_dep_Rec_b-barrel"/>
    <property type="match status" value="1"/>
</dbReference>
<evidence type="ECO:0000256" key="1">
    <source>
        <dbReference type="ARBA" id="ARBA00004571"/>
    </source>
</evidence>
<keyword evidence="10 12" id="KW-0472">Membrane</keyword>
<evidence type="ECO:0000256" key="11">
    <source>
        <dbReference type="ARBA" id="ARBA00023237"/>
    </source>
</evidence>
<feature type="chain" id="PRO_5047091653" evidence="14">
    <location>
        <begin position="20"/>
        <end position="783"/>
    </location>
</feature>
<keyword evidence="9 13" id="KW-0798">TonB box</keyword>
<dbReference type="InterPro" id="IPR000531">
    <property type="entry name" value="Beta-barrel_TonB"/>
</dbReference>
<keyword evidence="17" id="KW-0675">Receptor</keyword>
<keyword evidence="5 12" id="KW-0812">Transmembrane</keyword>
<dbReference type="InterPro" id="IPR010917">
    <property type="entry name" value="TonB_rcpt_CS"/>
</dbReference>
<dbReference type="InterPro" id="IPR008969">
    <property type="entry name" value="CarboxyPept-like_regulatory"/>
</dbReference>
<keyword evidence="4" id="KW-0410">Iron transport</keyword>
<evidence type="ECO:0000256" key="3">
    <source>
        <dbReference type="ARBA" id="ARBA00022452"/>
    </source>
</evidence>
<protein>
    <submittedName>
        <fullName evidence="17">TonB-dependent receptor</fullName>
    </submittedName>
</protein>
<dbReference type="InterPro" id="IPR039426">
    <property type="entry name" value="TonB-dep_rcpt-like"/>
</dbReference>
<evidence type="ECO:0000256" key="5">
    <source>
        <dbReference type="ARBA" id="ARBA00022692"/>
    </source>
</evidence>
<keyword evidence="11 12" id="KW-0998">Cell outer membrane</keyword>
<dbReference type="PROSITE" id="PS01156">
    <property type="entry name" value="TONB_DEPENDENT_REC_2"/>
    <property type="match status" value="1"/>
</dbReference>
<keyword evidence="2 12" id="KW-0813">Transport</keyword>
<comment type="subcellular location">
    <subcellularLocation>
        <location evidence="1 12">Cell outer membrane</location>
        <topology evidence="1 12">Multi-pass membrane protein</topology>
    </subcellularLocation>
</comment>
<organism evidence="17 18">
    <name type="scientific">Mucilaginibacter pankratovii</name>
    <dbReference type="NCBI Taxonomy" id="2772110"/>
    <lineage>
        <taxon>Bacteria</taxon>
        <taxon>Pseudomonadati</taxon>
        <taxon>Bacteroidota</taxon>
        <taxon>Sphingobacteriia</taxon>
        <taxon>Sphingobacteriales</taxon>
        <taxon>Sphingobacteriaceae</taxon>
        <taxon>Mucilaginibacter</taxon>
    </lineage>
</organism>
<dbReference type="CDD" id="cd01347">
    <property type="entry name" value="ligand_gated_channel"/>
    <property type="match status" value="1"/>
</dbReference>
<evidence type="ECO:0000256" key="13">
    <source>
        <dbReference type="RuleBase" id="RU003357"/>
    </source>
</evidence>
<dbReference type="RefSeq" id="WP_191191827.1">
    <property type="nucleotide sequence ID" value="NZ_JACWMY010000017.1"/>
</dbReference>
<evidence type="ECO:0000256" key="12">
    <source>
        <dbReference type="PROSITE-ProRule" id="PRU01360"/>
    </source>
</evidence>
<dbReference type="SUPFAM" id="SSF49464">
    <property type="entry name" value="Carboxypeptidase regulatory domain-like"/>
    <property type="match status" value="1"/>
</dbReference>
<dbReference type="InterPro" id="IPR036942">
    <property type="entry name" value="Beta-barrel_TonB_sf"/>
</dbReference>
<dbReference type="EMBL" id="JACWMY010000017">
    <property type="protein sequence ID" value="MBD1367191.1"/>
    <property type="molecule type" value="Genomic_DNA"/>
</dbReference>
<reference evidence="17 18" key="1">
    <citation type="submission" date="2020-09" db="EMBL/GenBank/DDBJ databases">
        <title>Novel species of Mucilaginibacter isolated from a glacier on the Tibetan Plateau.</title>
        <authorList>
            <person name="Liu Q."/>
            <person name="Xin Y.-H."/>
        </authorList>
    </citation>
    <scope>NUCLEOTIDE SEQUENCE [LARGE SCALE GENOMIC DNA]</scope>
    <source>
        <strain evidence="17 18">ZT4R22</strain>
    </source>
</reference>
<evidence type="ECO:0000259" key="15">
    <source>
        <dbReference type="Pfam" id="PF00593"/>
    </source>
</evidence>
<keyword evidence="3 12" id="KW-1134">Transmembrane beta strand</keyword>
<gene>
    <name evidence="17" type="ORF">IDJ77_25490</name>
</gene>
<accession>A0ABR7WY25</accession>
<dbReference type="Pfam" id="PF13715">
    <property type="entry name" value="CarbopepD_reg_2"/>
    <property type="match status" value="1"/>
</dbReference>
<evidence type="ECO:0000256" key="4">
    <source>
        <dbReference type="ARBA" id="ARBA00022496"/>
    </source>
</evidence>
<dbReference type="SUPFAM" id="SSF56935">
    <property type="entry name" value="Porins"/>
    <property type="match status" value="1"/>
</dbReference>
<evidence type="ECO:0000256" key="14">
    <source>
        <dbReference type="SAM" id="SignalP"/>
    </source>
</evidence>
<sequence length="783" mass="85869">MKKLSTLLLALTLFCSAFAQTRVNFSGTVTTTNASPIPGATVSLLNTNYAAITNQQGAFGFKNVPAGKYTLHVSSLNYAAVNQNIAVGAQSASTTIQLTATSNRLDEVVVTAQKSEEAAQQVPASISTLSARQVQEYKVWNLKDITAIVPNLYTASPGDDRNVTSIRGVATTSYDPAVATYIDGVNQFSLDTYIPQLFDVERVEVLRGPQGTLYGRNAMGGVINVITKQPTNQASGFAEVNFGSYGQKRISLGIRTPLVHDKLYLGVAGLYNGFDGFYNNQFNNTKLDKQHSFMGNYYLKYLATQNFNLTLNVKNYANRNNGPFALSGSPQDALATPFQVSQNAVTKMIDNIFNASLSASYTGKDFNFISNTAYQQNYRYYTVPIDGDFSPIDGVSVINNYGPGFNKVKVTTQEFRFSSPASATNIRWTAGLYGFYRYAPTKTGTHFGADGELVGAPFPNFSTINTNIERNYGTAVFGQVVFVLDPKWDLTAGLRYDYEHKKEQVKGEFQMDGDAPVTTQNDTSSTASFKAFTPKLSLAYHASEGSNLYASYSRGFRAGGISQLGADPSQPPLFAYKPEYSNNFEVGSKNLFFDNKLRVNASLFYISINNAQVPTLVLPQAIVLTRNAGKLRSKGAELELAATVLRGLDISYNFGYTHARYTSLQVPSNGAVVNLNGNHQVYTPDVTSMLALQYGARVAEGAKLIVRGEWKYLGKQYFDLANNIEQKAYSTFNARLGVTTKKLDVFVWGTNLSNKNYIDYAYDFGASHLGNPRMYGVTMRTNF</sequence>
<comment type="similarity">
    <text evidence="12 13">Belongs to the TonB-dependent receptor family.</text>
</comment>
<keyword evidence="6 14" id="KW-0732">Signal</keyword>
<keyword evidence="7" id="KW-0408">Iron</keyword>
<feature type="domain" description="TonB-dependent receptor plug" evidence="16">
    <location>
        <begin position="119"/>
        <end position="222"/>
    </location>
</feature>